<dbReference type="FunFam" id="3.30.565.10:FF:000006">
    <property type="entry name" value="Sensor histidine kinase WalK"/>
    <property type="match status" value="1"/>
</dbReference>
<organism evidence="16 17">
    <name type="scientific">Corynebacterium urealyticum</name>
    <dbReference type="NCBI Taxonomy" id="43771"/>
    <lineage>
        <taxon>Bacteria</taxon>
        <taxon>Bacillati</taxon>
        <taxon>Actinomycetota</taxon>
        <taxon>Actinomycetes</taxon>
        <taxon>Mycobacteriales</taxon>
        <taxon>Corynebacteriaceae</taxon>
        <taxon>Corynebacterium</taxon>
    </lineage>
</organism>
<keyword evidence="10" id="KW-0902">Two-component regulatory system</keyword>
<evidence type="ECO:0000256" key="2">
    <source>
        <dbReference type="ARBA" id="ARBA00001968"/>
    </source>
</evidence>
<dbReference type="Pfam" id="PF00512">
    <property type="entry name" value="HisKA"/>
    <property type="match status" value="1"/>
</dbReference>
<dbReference type="SMART" id="SM00387">
    <property type="entry name" value="HATPase_c"/>
    <property type="match status" value="1"/>
</dbReference>
<dbReference type="PROSITE" id="PS50885">
    <property type="entry name" value="HAMP"/>
    <property type="match status" value="1"/>
</dbReference>
<evidence type="ECO:0000256" key="10">
    <source>
        <dbReference type="ARBA" id="ARBA00023012"/>
    </source>
</evidence>
<evidence type="ECO:0000313" key="16">
    <source>
        <dbReference type="EMBL" id="PZP00790.1"/>
    </source>
</evidence>
<keyword evidence="8 16" id="KW-0418">Kinase</keyword>
<dbReference type="PRINTS" id="PR00344">
    <property type="entry name" value="BCTRLSENSOR"/>
</dbReference>
<evidence type="ECO:0000256" key="4">
    <source>
        <dbReference type="ARBA" id="ARBA00012438"/>
    </source>
</evidence>
<keyword evidence="7 13" id="KW-0812">Transmembrane</keyword>
<dbReference type="InterPro" id="IPR050428">
    <property type="entry name" value="TCS_sensor_his_kinase"/>
</dbReference>
<dbReference type="PANTHER" id="PTHR45436">
    <property type="entry name" value="SENSOR HISTIDINE KINASE YKOH"/>
    <property type="match status" value="1"/>
</dbReference>
<evidence type="ECO:0000313" key="17">
    <source>
        <dbReference type="Proteomes" id="UP000249451"/>
    </source>
</evidence>
<dbReference type="EMBL" id="QFNY01000110">
    <property type="protein sequence ID" value="PZP00790.1"/>
    <property type="molecule type" value="Genomic_DNA"/>
</dbReference>
<dbReference type="InterPro" id="IPR036097">
    <property type="entry name" value="HisK_dim/P_sf"/>
</dbReference>
<dbReference type="Pfam" id="PF02518">
    <property type="entry name" value="HATPase_c"/>
    <property type="match status" value="1"/>
</dbReference>
<dbReference type="InterPro" id="IPR036890">
    <property type="entry name" value="HATPase_C_sf"/>
</dbReference>
<dbReference type="SUPFAM" id="SSF47384">
    <property type="entry name" value="Homodimeric domain of signal transducing histidine kinase"/>
    <property type="match status" value="1"/>
</dbReference>
<dbReference type="CDD" id="cd00075">
    <property type="entry name" value="HATPase"/>
    <property type="match status" value="1"/>
</dbReference>
<proteinExistence type="predicted"/>
<dbReference type="SUPFAM" id="SSF55874">
    <property type="entry name" value="ATPase domain of HSP90 chaperone/DNA topoisomerase II/histidine kinase"/>
    <property type="match status" value="1"/>
</dbReference>
<comment type="cofactor">
    <cofactor evidence="2">
        <name>a divalent metal cation</name>
        <dbReference type="ChEBI" id="CHEBI:60240"/>
    </cofactor>
</comment>
<feature type="region of interest" description="Disordered" evidence="12">
    <location>
        <begin position="103"/>
        <end position="126"/>
    </location>
</feature>
<dbReference type="GO" id="GO:0000155">
    <property type="term" value="F:phosphorelay sensor kinase activity"/>
    <property type="evidence" value="ECO:0007669"/>
    <property type="project" value="InterPro"/>
</dbReference>
<feature type="domain" description="HAMP" evidence="15">
    <location>
        <begin position="229"/>
        <end position="282"/>
    </location>
</feature>
<evidence type="ECO:0000256" key="9">
    <source>
        <dbReference type="ARBA" id="ARBA00022989"/>
    </source>
</evidence>
<protein>
    <recommendedName>
        <fullName evidence="4">histidine kinase</fullName>
        <ecNumber evidence="4">2.7.13.3</ecNumber>
    </recommendedName>
</protein>
<dbReference type="Gene3D" id="6.10.340.10">
    <property type="match status" value="1"/>
</dbReference>
<dbReference type="AlphaFoldDB" id="A0A2W5B892"/>
<dbReference type="CDD" id="cd00082">
    <property type="entry name" value="HisKA"/>
    <property type="match status" value="1"/>
</dbReference>
<dbReference type="InterPro" id="IPR003661">
    <property type="entry name" value="HisK_dim/P_dom"/>
</dbReference>
<comment type="subcellular location">
    <subcellularLocation>
        <location evidence="3">Cell membrane</location>
    </subcellularLocation>
</comment>
<comment type="caution">
    <text evidence="16">The sequence shown here is derived from an EMBL/GenBank/DDBJ whole genome shotgun (WGS) entry which is preliminary data.</text>
</comment>
<comment type="catalytic activity">
    <reaction evidence="1">
        <text>ATP + protein L-histidine = ADP + protein N-phospho-L-histidine.</text>
        <dbReference type="EC" id="2.7.13.3"/>
    </reaction>
</comment>
<keyword evidence="9 13" id="KW-1133">Transmembrane helix</keyword>
<dbReference type="GO" id="GO:0005886">
    <property type="term" value="C:plasma membrane"/>
    <property type="evidence" value="ECO:0007669"/>
    <property type="project" value="UniProtKB-SubCell"/>
</dbReference>
<sequence length="529" mass="57175">MASLPENSDVPATGTANPAGSPGADDAGTADWPVDDEHGEFQRPGRFLSNFPLRVSLVVVMTFLAALGLSFSGAVTTSTLQHFMVSRVDDQLNSAINGWAYRTTDDERSYQDRPGSSTPQPNRPPTDFFVRVVDGEISIEPLNSVFDSAPELRGLEQPREPVTVPARAGSASHAPWRAASVENQDGTVTIVALPLEGEEHTIRRLVYLQIIIGFLVVASIMIVSQYLVRRALRPLNQVEETASLISQGHLDQRVPNWEPDTEVGRLAQAFNRMLAQIQGAFLAVGASERQARKSEATMRRFIGDASHELRTPLTSVRGYAELYRSGATDDADMVIGRISDEAERMGLLVEDLLALVRMDEGRPLQNQRVDVLELALRAADGARAGFPGRNIGVENHYGSIPVVMGDANRLHQVISNLLTNALKHAGEDASVKISLLKTSPELVTIEVQDDGEGIPADALPHLFERFYRPDVSRSRASGGSGLGLSIVQSLVKAHGGAITVDSTVGEGTTFRVQLPVAPEDSQAQTSPED</sequence>
<dbReference type="Pfam" id="PF00672">
    <property type="entry name" value="HAMP"/>
    <property type="match status" value="1"/>
</dbReference>
<dbReference type="Proteomes" id="UP000249451">
    <property type="component" value="Unassembled WGS sequence"/>
</dbReference>
<evidence type="ECO:0000259" key="14">
    <source>
        <dbReference type="PROSITE" id="PS50109"/>
    </source>
</evidence>
<dbReference type="SMART" id="SM00388">
    <property type="entry name" value="HisKA"/>
    <property type="match status" value="1"/>
</dbReference>
<evidence type="ECO:0000256" key="1">
    <source>
        <dbReference type="ARBA" id="ARBA00000085"/>
    </source>
</evidence>
<feature type="region of interest" description="Disordered" evidence="12">
    <location>
        <begin position="1"/>
        <end position="38"/>
    </location>
</feature>
<dbReference type="InterPro" id="IPR004358">
    <property type="entry name" value="Sig_transdc_His_kin-like_C"/>
</dbReference>
<evidence type="ECO:0000256" key="11">
    <source>
        <dbReference type="ARBA" id="ARBA00023136"/>
    </source>
</evidence>
<evidence type="ECO:0000256" key="8">
    <source>
        <dbReference type="ARBA" id="ARBA00022777"/>
    </source>
</evidence>
<keyword evidence="11 13" id="KW-0472">Membrane</keyword>
<dbReference type="CDD" id="cd06225">
    <property type="entry name" value="HAMP"/>
    <property type="match status" value="1"/>
</dbReference>
<evidence type="ECO:0000256" key="3">
    <source>
        <dbReference type="ARBA" id="ARBA00004236"/>
    </source>
</evidence>
<dbReference type="EC" id="2.7.13.3" evidence="4"/>
<keyword evidence="6" id="KW-0808">Transferase</keyword>
<dbReference type="PANTHER" id="PTHR45436:SF5">
    <property type="entry name" value="SENSOR HISTIDINE KINASE TRCS"/>
    <property type="match status" value="1"/>
</dbReference>
<dbReference type="SMART" id="SM00304">
    <property type="entry name" value="HAMP"/>
    <property type="match status" value="1"/>
</dbReference>
<dbReference type="Gene3D" id="3.30.565.10">
    <property type="entry name" value="Histidine kinase-like ATPase, C-terminal domain"/>
    <property type="match status" value="1"/>
</dbReference>
<accession>A0A2W5B892</accession>
<dbReference type="InterPro" id="IPR005467">
    <property type="entry name" value="His_kinase_dom"/>
</dbReference>
<dbReference type="SUPFAM" id="SSF158472">
    <property type="entry name" value="HAMP domain-like"/>
    <property type="match status" value="1"/>
</dbReference>
<evidence type="ECO:0000256" key="5">
    <source>
        <dbReference type="ARBA" id="ARBA00022553"/>
    </source>
</evidence>
<gene>
    <name evidence="16" type="ORF">DI609_05655</name>
</gene>
<dbReference type="FunFam" id="1.10.287.130:FF:000001">
    <property type="entry name" value="Two-component sensor histidine kinase"/>
    <property type="match status" value="1"/>
</dbReference>
<name>A0A2W5B892_9CORY</name>
<dbReference type="PROSITE" id="PS50109">
    <property type="entry name" value="HIS_KIN"/>
    <property type="match status" value="1"/>
</dbReference>
<dbReference type="Gene3D" id="1.10.287.130">
    <property type="match status" value="1"/>
</dbReference>
<reference evidence="16 17" key="1">
    <citation type="submission" date="2017-11" db="EMBL/GenBank/DDBJ databases">
        <title>Infants hospitalized years apart are colonized by the same room-sourced microbial strains.</title>
        <authorList>
            <person name="Brooks B."/>
            <person name="Olm M.R."/>
            <person name="Firek B.A."/>
            <person name="Baker R."/>
            <person name="Thomas B.C."/>
            <person name="Morowitz M.J."/>
            <person name="Banfield J.F."/>
        </authorList>
    </citation>
    <scope>NUCLEOTIDE SEQUENCE [LARGE SCALE GENOMIC DNA]</scope>
    <source>
        <strain evidence="16">S2_012_000_R3_87</strain>
    </source>
</reference>
<feature type="domain" description="Histidine kinase" evidence="14">
    <location>
        <begin position="304"/>
        <end position="518"/>
    </location>
</feature>
<evidence type="ECO:0000256" key="12">
    <source>
        <dbReference type="SAM" id="MobiDB-lite"/>
    </source>
</evidence>
<dbReference type="InterPro" id="IPR003660">
    <property type="entry name" value="HAMP_dom"/>
</dbReference>
<evidence type="ECO:0000256" key="7">
    <source>
        <dbReference type="ARBA" id="ARBA00022692"/>
    </source>
</evidence>
<evidence type="ECO:0000259" key="15">
    <source>
        <dbReference type="PROSITE" id="PS50885"/>
    </source>
</evidence>
<dbReference type="GO" id="GO:0005509">
    <property type="term" value="F:calcium ion binding"/>
    <property type="evidence" value="ECO:0007669"/>
    <property type="project" value="UniProtKB-ARBA"/>
</dbReference>
<evidence type="ECO:0000256" key="6">
    <source>
        <dbReference type="ARBA" id="ARBA00022679"/>
    </source>
</evidence>
<dbReference type="InterPro" id="IPR003594">
    <property type="entry name" value="HATPase_dom"/>
</dbReference>
<feature type="transmembrane region" description="Helical" evidence="13">
    <location>
        <begin position="55"/>
        <end position="77"/>
    </location>
</feature>
<evidence type="ECO:0000256" key="13">
    <source>
        <dbReference type="SAM" id="Phobius"/>
    </source>
</evidence>
<feature type="transmembrane region" description="Helical" evidence="13">
    <location>
        <begin position="205"/>
        <end position="228"/>
    </location>
</feature>
<keyword evidence="5" id="KW-0597">Phosphoprotein</keyword>